<organism evidence="1 2">
    <name type="scientific">Zymoseptoria tritici (strain ST99CH_3D7)</name>
    <dbReference type="NCBI Taxonomy" id="1276538"/>
    <lineage>
        <taxon>Eukaryota</taxon>
        <taxon>Fungi</taxon>
        <taxon>Dikarya</taxon>
        <taxon>Ascomycota</taxon>
        <taxon>Pezizomycotina</taxon>
        <taxon>Dothideomycetes</taxon>
        <taxon>Dothideomycetidae</taxon>
        <taxon>Mycosphaerellales</taxon>
        <taxon>Mycosphaerellaceae</taxon>
        <taxon>Zymoseptoria</taxon>
    </lineage>
</organism>
<dbReference type="EMBL" id="LT853702">
    <property type="protein sequence ID" value="SMQ55476.1"/>
    <property type="molecule type" value="Genomic_DNA"/>
</dbReference>
<reference evidence="1 2" key="1">
    <citation type="submission" date="2016-06" db="EMBL/GenBank/DDBJ databases">
        <authorList>
            <person name="Kjaerup R.B."/>
            <person name="Dalgaard T.S."/>
            <person name="Juul-Madsen H.R."/>
        </authorList>
    </citation>
    <scope>NUCLEOTIDE SEQUENCE [LARGE SCALE GENOMIC DNA]</scope>
</reference>
<proteinExistence type="predicted"/>
<dbReference type="AlphaFoldDB" id="A0A1X7S705"/>
<evidence type="ECO:0000313" key="1">
    <source>
        <dbReference type="EMBL" id="SMQ55476.1"/>
    </source>
</evidence>
<gene>
    <name evidence="1" type="ORF">ZT3D7_G10631</name>
</gene>
<name>A0A1X7S705_ZYMT9</name>
<sequence length="67" mass="7438">MISNRAACMPRSKPCARHWRAALPVTDAGATLRLTFKSTSDKIPAMGWIVRSWCWSLMTGSSKTKIV</sequence>
<accession>A0A1X7S705</accession>
<evidence type="ECO:0000313" key="2">
    <source>
        <dbReference type="Proteomes" id="UP000215127"/>
    </source>
</evidence>
<keyword evidence="2" id="KW-1185">Reference proteome</keyword>
<dbReference type="Proteomes" id="UP000215127">
    <property type="component" value="Chromosome 11"/>
</dbReference>
<protein>
    <submittedName>
        <fullName evidence="1">Uncharacterized protein</fullName>
    </submittedName>
</protein>